<gene>
    <name evidence="1" type="ORF">E6K71_00525</name>
    <name evidence="2" type="ORF">E6K75_04425</name>
</gene>
<evidence type="ECO:0000313" key="1">
    <source>
        <dbReference type="EMBL" id="TMQ51343.1"/>
    </source>
</evidence>
<evidence type="ECO:0000313" key="2">
    <source>
        <dbReference type="EMBL" id="TMQ59156.1"/>
    </source>
</evidence>
<dbReference type="AlphaFoldDB" id="A0A538SIZ5"/>
<comment type="caution">
    <text evidence="1">The sequence shown here is derived from an EMBL/GenBank/DDBJ whole genome shotgun (WGS) entry which is preliminary data.</text>
</comment>
<evidence type="ECO:0000313" key="4">
    <source>
        <dbReference type="Proteomes" id="UP000320913"/>
    </source>
</evidence>
<name>A0A538SIZ5_UNCEI</name>
<evidence type="ECO:0000313" key="3">
    <source>
        <dbReference type="Proteomes" id="UP000316292"/>
    </source>
</evidence>
<reference evidence="3 4" key="1">
    <citation type="journal article" date="2019" name="Nat. Microbiol.">
        <title>Mediterranean grassland soil C-N compound turnover is dependent on rainfall and depth, and is mediated by genomically divergent microorganisms.</title>
        <authorList>
            <person name="Diamond S."/>
            <person name="Andeer P.F."/>
            <person name="Li Z."/>
            <person name="Crits-Christoph A."/>
            <person name="Burstein D."/>
            <person name="Anantharaman K."/>
            <person name="Lane K.R."/>
            <person name="Thomas B.C."/>
            <person name="Pan C."/>
            <person name="Northen T.R."/>
            <person name="Banfield J.F."/>
        </authorList>
    </citation>
    <scope>NUCLEOTIDE SEQUENCE [LARGE SCALE GENOMIC DNA]</scope>
    <source>
        <strain evidence="1">WS_1</strain>
        <strain evidence="2">WS_5</strain>
    </source>
</reference>
<sequence>MALAKDGPPGPDGLPVAAAKHPWHFFRSEPHVDTLFFELREVAPAAHRQFEADEWIIFQEELTDNAGAVVVTRWKQIHHPLIWLFMGKTMARCIVELRAVGPGRTLASFRAELGSHHKLEGNPMLPAAKKAYAKAARNWYRDVNLDLNARQRAHGRPGARRLEPAVR</sequence>
<dbReference type="Proteomes" id="UP000316292">
    <property type="component" value="Unassembled WGS sequence"/>
</dbReference>
<dbReference type="Proteomes" id="UP000320913">
    <property type="component" value="Unassembled WGS sequence"/>
</dbReference>
<accession>A0A538SIZ5</accession>
<protein>
    <submittedName>
        <fullName evidence="1">Uncharacterized protein</fullName>
    </submittedName>
</protein>
<dbReference type="EMBL" id="VBOV01000107">
    <property type="protein sequence ID" value="TMQ59156.1"/>
    <property type="molecule type" value="Genomic_DNA"/>
</dbReference>
<organism evidence="1 3">
    <name type="scientific">Eiseniibacteriota bacterium</name>
    <dbReference type="NCBI Taxonomy" id="2212470"/>
    <lineage>
        <taxon>Bacteria</taxon>
        <taxon>Candidatus Eiseniibacteriota</taxon>
    </lineage>
</organism>
<dbReference type="EMBL" id="VBOR01000013">
    <property type="protein sequence ID" value="TMQ51343.1"/>
    <property type="molecule type" value="Genomic_DNA"/>
</dbReference>
<proteinExistence type="predicted"/>